<name>A0AB35MK55_9MICO</name>
<evidence type="ECO:0008006" key="3">
    <source>
        <dbReference type="Google" id="ProtNLM"/>
    </source>
</evidence>
<accession>A0AB35MK55</accession>
<proteinExistence type="predicted"/>
<protein>
    <recommendedName>
        <fullName evidence="3">Coenzyme PQQ synthesis protein D (PqqD)</fullName>
    </recommendedName>
</protein>
<organism evidence="1 2">
    <name type="scientific">Demequina lignilytica</name>
    <dbReference type="NCBI Taxonomy" id="3051663"/>
    <lineage>
        <taxon>Bacteria</taxon>
        <taxon>Bacillati</taxon>
        <taxon>Actinomycetota</taxon>
        <taxon>Actinomycetes</taxon>
        <taxon>Micrococcales</taxon>
        <taxon>Demequinaceae</taxon>
        <taxon>Demequina</taxon>
    </lineage>
</organism>
<comment type="caution">
    <text evidence="1">The sequence shown here is derived from an EMBL/GenBank/DDBJ whole genome shotgun (WGS) entry which is preliminary data.</text>
</comment>
<evidence type="ECO:0000313" key="1">
    <source>
        <dbReference type="EMBL" id="MDN4484190.1"/>
    </source>
</evidence>
<evidence type="ECO:0000313" key="2">
    <source>
        <dbReference type="Proteomes" id="UP001172756"/>
    </source>
</evidence>
<gene>
    <name evidence="1" type="ORF">QQ002_11620</name>
</gene>
<dbReference type="Proteomes" id="UP001172756">
    <property type="component" value="Unassembled WGS sequence"/>
</dbReference>
<dbReference type="AlphaFoldDB" id="A0AB35MK55"/>
<dbReference type="EMBL" id="JAUHQB010000009">
    <property type="protein sequence ID" value="MDN4484190.1"/>
    <property type="molecule type" value="Genomic_DNA"/>
</dbReference>
<dbReference type="RefSeq" id="WP_301160835.1">
    <property type="nucleotide sequence ID" value="NZ_JAUHQB010000009.1"/>
</dbReference>
<reference evidence="1 2" key="1">
    <citation type="submission" date="2023-06" db="EMBL/GenBank/DDBJ databases">
        <title>SYSU T0a273.</title>
        <authorList>
            <person name="Gao L."/>
            <person name="Fang B.-Z."/>
            <person name="Li W.-J."/>
        </authorList>
    </citation>
    <scope>NUCLEOTIDE SEQUENCE [LARGE SCALE GENOMIC DNA]</scope>
    <source>
        <strain evidence="1 2">SYSU T0a273</strain>
    </source>
</reference>
<sequence>MIADNAVVTAAWDDVLERDDQVLVLAGNDVTLLSPLASAAALACRQGISVARLTAVLEERFGVPDGGDSSSAVREVVAALQERGVVSISE</sequence>